<organism evidence="1 2">
    <name type="scientific">Stylonychia lemnae</name>
    <name type="common">Ciliate</name>
    <dbReference type="NCBI Taxonomy" id="5949"/>
    <lineage>
        <taxon>Eukaryota</taxon>
        <taxon>Sar</taxon>
        <taxon>Alveolata</taxon>
        <taxon>Ciliophora</taxon>
        <taxon>Intramacronucleata</taxon>
        <taxon>Spirotrichea</taxon>
        <taxon>Stichotrichia</taxon>
        <taxon>Sporadotrichida</taxon>
        <taxon>Oxytrichidae</taxon>
        <taxon>Stylonychinae</taxon>
        <taxon>Stylonychia</taxon>
    </lineage>
</organism>
<gene>
    <name evidence="1" type="primary">Contig10670.g11393</name>
    <name evidence="1" type="ORF">STYLEM_10091</name>
</gene>
<dbReference type="EMBL" id="CCKQ01009587">
    <property type="protein sequence ID" value="CDW81083.1"/>
    <property type="molecule type" value="Genomic_DNA"/>
</dbReference>
<sequence length="107" mass="12751">MLTQRKSIDCKVNKCTNNEEITQDLDKVNECTKTCNKPLMFQQQYAVESYHQFNDDLYAQMSKCITKDKRDDECILKVQKDFAGAKLKEFKSQYEKYLDDLINRKLY</sequence>
<proteinExistence type="predicted"/>
<protein>
    <submittedName>
        <fullName evidence="1">Uncharacterized protein</fullName>
    </submittedName>
</protein>
<reference evidence="1 2" key="1">
    <citation type="submission" date="2014-06" db="EMBL/GenBank/DDBJ databases">
        <authorList>
            <person name="Swart Estienne"/>
        </authorList>
    </citation>
    <scope>NUCLEOTIDE SEQUENCE [LARGE SCALE GENOMIC DNA]</scope>
    <source>
        <strain evidence="1 2">130c</strain>
    </source>
</reference>
<evidence type="ECO:0000313" key="1">
    <source>
        <dbReference type="EMBL" id="CDW81083.1"/>
    </source>
</evidence>
<name>A0A078AJU8_STYLE</name>
<evidence type="ECO:0000313" key="2">
    <source>
        <dbReference type="Proteomes" id="UP000039865"/>
    </source>
</evidence>
<dbReference type="AlphaFoldDB" id="A0A078AJU8"/>
<dbReference type="InParanoid" id="A0A078AJU8"/>
<dbReference type="Proteomes" id="UP000039865">
    <property type="component" value="Unassembled WGS sequence"/>
</dbReference>
<accession>A0A078AJU8</accession>
<keyword evidence="2" id="KW-1185">Reference proteome</keyword>